<gene>
    <name evidence="2" type="ORF">J27TS8_13150</name>
</gene>
<evidence type="ECO:0000313" key="3">
    <source>
        <dbReference type="Proteomes" id="UP000682111"/>
    </source>
</evidence>
<evidence type="ECO:0008006" key="4">
    <source>
        <dbReference type="Google" id="ProtNLM"/>
    </source>
</evidence>
<keyword evidence="1" id="KW-0812">Transmembrane</keyword>
<feature type="transmembrane region" description="Helical" evidence="1">
    <location>
        <begin position="6"/>
        <end position="23"/>
    </location>
</feature>
<protein>
    <recommendedName>
        <fullName evidence="4">CcmD family protein</fullName>
    </recommendedName>
</protein>
<comment type="caution">
    <text evidence="2">The sequence shown here is derived from an EMBL/GenBank/DDBJ whole genome shotgun (WGS) entry which is preliminary data.</text>
</comment>
<sequence>MNYLFIAYTATWALIAGYIIVLGKRQMSLKKEMKQLEEWNSEQ</sequence>
<keyword evidence="3" id="KW-1185">Reference proteome</keyword>
<dbReference type="Proteomes" id="UP000682111">
    <property type="component" value="Unassembled WGS sequence"/>
</dbReference>
<accession>A0A919WGG3</accession>
<dbReference type="OrthoDB" id="2911297at2"/>
<proteinExistence type="predicted"/>
<evidence type="ECO:0000256" key="1">
    <source>
        <dbReference type="SAM" id="Phobius"/>
    </source>
</evidence>
<dbReference type="RefSeq" id="WP_095313545.1">
    <property type="nucleotide sequence ID" value="NZ_BORC01000002.1"/>
</dbReference>
<keyword evidence="1" id="KW-0472">Membrane</keyword>
<keyword evidence="1" id="KW-1133">Transmembrane helix</keyword>
<dbReference type="EMBL" id="BORC01000002">
    <property type="protein sequence ID" value="GIN61322.1"/>
    <property type="molecule type" value="Genomic_DNA"/>
</dbReference>
<dbReference type="NCBIfam" id="TIGR04391">
    <property type="entry name" value="CcmD_alt_fam"/>
    <property type="match status" value="1"/>
</dbReference>
<reference evidence="2" key="1">
    <citation type="submission" date="2021-03" db="EMBL/GenBank/DDBJ databases">
        <title>Antimicrobial resistance genes in bacteria isolated from Japanese honey, and their potential for conferring macrolide and lincosamide resistance in the American foulbrood pathogen Paenibacillus larvae.</title>
        <authorList>
            <person name="Okamoto M."/>
            <person name="Kumagai M."/>
            <person name="Kanamori H."/>
            <person name="Takamatsu D."/>
        </authorList>
    </citation>
    <scope>NUCLEOTIDE SEQUENCE</scope>
    <source>
        <strain evidence="2">J27TS8</strain>
    </source>
</reference>
<dbReference type="InterPro" id="IPR030888">
    <property type="entry name" value="Put_ccm"/>
</dbReference>
<organism evidence="2 3">
    <name type="scientific">Robertmurraya siralis</name>
    <dbReference type="NCBI Taxonomy" id="77777"/>
    <lineage>
        <taxon>Bacteria</taxon>
        <taxon>Bacillati</taxon>
        <taxon>Bacillota</taxon>
        <taxon>Bacilli</taxon>
        <taxon>Bacillales</taxon>
        <taxon>Bacillaceae</taxon>
        <taxon>Robertmurraya</taxon>
    </lineage>
</organism>
<dbReference type="AlphaFoldDB" id="A0A919WGG3"/>
<name>A0A919WGG3_9BACI</name>
<evidence type="ECO:0000313" key="2">
    <source>
        <dbReference type="EMBL" id="GIN61322.1"/>
    </source>
</evidence>